<evidence type="ECO:0000256" key="3">
    <source>
        <dbReference type="ARBA" id="ARBA00022741"/>
    </source>
</evidence>
<keyword evidence="5 8" id="KW-0067">ATP-binding</keyword>
<dbReference type="InterPro" id="IPR003593">
    <property type="entry name" value="AAA+_ATPase"/>
</dbReference>
<comment type="catalytic activity">
    <reaction evidence="7">
        <text>ATP + H2O = ADP + phosphate + H(+)</text>
        <dbReference type="Rhea" id="RHEA:13065"/>
        <dbReference type="ChEBI" id="CHEBI:15377"/>
        <dbReference type="ChEBI" id="CHEBI:15378"/>
        <dbReference type="ChEBI" id="CHEBI:30616"/>
        <dbReference type="ChEBI" id="CHEBI:43474"/>
        <dbReference type="ChEBI" id="CHEBI:456216"/>
    </reaction>
</comment>
<dbReference type="OMA" id="HTLFFDI"/>
<evidence type="ECO:0000313" key="11">
    <source>
        <dbReference type="EMBL" id="EOX97966.1"/>
    </source>
</evidence>
<dbReference type="Gene3D" id="6.10.280.40">
    <property type="match status" value="1"/>
</dbReference>
<evidence type="ECO:0000256" key="8">
    <source>
        <dbReference type="RuleBase" id="RU003651"/>
    </source>
</evidence>
<dbReference type="InterPro" id="IPR003960">
    <property type="entry name" value="ATPase_AAA_CS"/>
</dbReference>
<name>A0A061E0U8_THECC</name>
<keyword evidence="4" id="KW-0378">Hydrolase</keyword>
<comment type="cofactor">
    <cofactor evidence="1">
        <name>Mg(2+)</name>
        <dbReference type="ChEBI" id="CHEBI:18420"/>
    </cofactor>
</comment>
<dbReference type="InterPro" id="IPR003959">
    <property type="entry name" value="ATPase_AAA_core"/>
</dbReference>
<dbReference type="GO" id="GO:0016887">
    <property type="term" value="F:ATP hydrolysis activity"/>
    <property type="evidence" value="ECO:0007669"/>
    <property type="project" value="InterPro"/>
</dbReference>
<dbReference type="InterPro" id="IPR050747">
    <property type="entry name" value="Mitochondrial_chaperone_BCS1"/>
</dbReference>
<evidence type="ECO:0000256" key="2">
    <source>
        <dbReference type="ARBA" id="ARBA00007448"/>
    </source>
</evidence>
<dbReference type="FunFam" id="3.40.50.300:FF:001122">
    <property type="entry name" value="AAA-ATPase ASD, mitochondrial"/>
    <property type="match status" value="1"/>
</dbReference>
<keyword evidence="6" id="KW-0460">Magnesium</keyword>
<sequence>MMLLIVAKVYPIEEPKTVSFDSPVLIRTGKVFSYYFHSLLPTNVVTTPFLHVYIDSISIPRASFFLLLKIRQTFLSLCFFQFFFLFNFLRINKMPSVPIPTSFFNGTYQGPSAKVIFSAAASVAATAMLVRSVVREFVPHELRDFIFLKIKNLLASLSSELTLVIEEYNNLNHNLLYKAAELYLEPTIPPDTKRIRVTMPRKEGKISLSLEKNQEVIDKFNGVQVKWRFVSKDIPSKCIQRSDPYNPVVKSEIRFFELSFHKKHKEMILNEYMQHILAKAKEMKEKKKTLKLFTLKYERMPGRRGDMWQSVNLDHPATFQTLAMDSEMKQKIVEDLERFVKRKEYYKRVGKAWKRGYLLFGPPGTGKSSLIAAMANYLNFDIYDLELTEIRGNSELRKLVISTGNKSILVVEDIDCSLELQDRLAQARAAAAQSSRHIHVPQFAFYQYQLTLSGLLNFIDGLWSSCGDERIIVFTTNHKDRLDPALLRPGRMDVHIHMSYCTPCGFKMLASNFLWIEEHPLFLEIEELLEISKVTPAEVGEQLMKDEVPEIVLRGLIEFLEAKLEEGREAEAESEAGESQSGVAQAAEGGDKLEDKQGKSKKQEDRGNQQTLMIQ</sequence>
<dbReference type="Pfam" id="PF14363">
    <property type="entry name" value="AAA_assoc"/>
    <property type="match status" value="1"/>
</dbReference>
<reference evidence="11 12" key="1">
    <citation type="journal article" date="2013" name="Genome Biol.">
        <title>The genome sequence of the most widely cultivated cacao type and its use to identify candidate genes regulating pod color.</title>
        <authorList>
            <person name="Motamayor J.C."/>
            <person name="Mockaitis K."/>
            <person name="Schmutz J."/>
            <person name="Haiminen N."/>
            <person name="Iii D.L."/>
            <person name="Cornejo O."/>
            <person name="Findley S.D."/>
            <person name="Zheng P."/>
            <person name="Utro F."/>
            <person name="Royaert S."/>
            <person name="Saski C."/>
            <person name="Jenkins J."/>
            <person name="Podicheti R."/>
            <person name="Zhao M."/>
            <person name="Scheffler B.E."/>
            <person name="Stack J.C."/>
            <person name="Feltus F.A."/>
            <person name="Mustiga G.M."/>
            <person name="Amores F."/>
            <person name="Phillips W."/>
            <person name="Marelli J.P."/>
            <person name="May G.D."/>
            <person name="Shapiro H."/>
            <person name="Ma J."/>
            <person name="Bustamante C.D."/>
            <person name="Schnell R.J."/>
            <person name="Main D."/>
            <person name="Gilbert D."/>
            <person name="Parida L."/>
            <person name="Kuhn D.N."/>
        </authorList>
    </citation>
    <scope>NUCLEOTIDE SEQUENCE [LARGE SCALE GENOMIC DNA]</scope>
    <source>
        <strain evidence="12">cv. Matina 1-6</strain>
    </source>
</reference>
<keyword evidence="12" id="KW-1185">Reference proteome</keyword>
<evidence type="ECO:0000256" key="6">
    <source>
        <dbReference type="ARBA" id="ARBA00022842"/>
    </source>
</evidence>
<evidence type="ECO:0000256" key="4">
    <source>
        <dbReference type="ARBA" id="ARBA00022801"/>
    </source>
</evidence>
<evidence type="ECO:0000256" key="5">
    <source>
        <dbReference type="ARBA" id="ARBA00022840"/>
    </source>
</evidence>
<dbReference type="GO" id="GO:0006950">
    <property type="term" value="P:response to stress"/>
    <property type="evidence" value="ECO:0007669"/>
    <property type="project" value="UniProtKB-ARBA"/>
</dbReference>
<protein>
    <submittedName>
        <fullName evidence="11">Cytochrome BC1 synthesis</fullName>
    </submittedName>
</protein>
<dbReference type="STRING" id="3641.A0A061E0U8"/>
<evidence type="ECO:0000256" key="1">
    <source>
        <dbReference type="ARBA" id="ARBA00001946"/>
    </source>
</evidence>
<dbReference type="Pfam" id="PF25568">
    <property type="entry name" value="AAA_lid_At3g28540"/>
    <property type="match status" value="1"/>
</dbReference>
<dbReference type="Gene3D" id="3.40.50.300">
    <property type="entry name" value="P-loop containing nucleotide triphosphate hydrolases"/>
    <property type="match status" value="1"/>
</dbReference>
<dbReference type="GO" id="GO:0005524">
    <property type="term" value="F:ATP binding"/>
    <property type="evidence" value="ECO:0007669"/>
    <property type="project" value="UniProtKB-KW"/>
</dbReference>
<feature type="compositionally biased region" description="Basic and acidic residues" evidence="9">
    <location>
        <begin position="589"/>
        <end position="607"/>
    </location>
</feature>
<organism evidence="11 12">
    <name type="scientific">Theobroma cacao</name>
    <name type="common">Cacao</name>
    <name type="synonym">Cocoa</name>
    <dbReference type="NCBI Taxonomy" id="3641"/>
    <lineage>
        <taxon>Eukaryota</taxon>
        <taxon>Viridiplantae</taxon>
        <taxon>Streptophyta</taxon>
        <taxon>Embryophyta</taxon>
        <taxon>Tracheophyta</taxon>
        <taxon>Spermatophyta</taxon>
        <taxon>Magnoliopsida</taxon>
        <taxon>eudicotyledons</taxon>
        <taxon>Gunneridae</taxon>
        <taxon>Pentapetalae</taxon>
        <taxon>rosids</taxon>
        <taxon>malvids</taxon>
        <taxon>Malvales</taxon>
        <taxon>Malvaceae</taxon>
        <taxon>Byttnerioideae</taxon>
        <taxon>Theobroma</taxon>
    </lineage>
</organism>
<dbReference type="HOGENOM" id="CLU_010189_0_2_1"/>
<keyword evidence="3 8" id="KW-0547">Nucleotide-binding</keyword>
<dbReference type="Pfam" id="PF00004">
    <property type="entry name" value="AAA"/>
    <property type="match status" value="1"/>
</dbReference>
<dbReference type="InterPro" id="IPR027417">
    <property type="entry name" value="P-loop_NTPase"/>
</dbReference>
<feature type="region of interest" description="Disordered" evidence="9">
    <location>
        <begin position="567"/>
        <end position="615"/>
    </location>
</feature>
<dbReference type="AlphaFoldDB" id="A0A061E0U8"/>
<dbReference type="InterPro" id="IPR058017">
    <property type="entry name" value="At3g28540-like_C"/>
</dbReference>
<dbReference type="PANTHER" id="PTHR23070">
    <property type="entry name" value="BCS1 AAA-TYPE ATPASE"/>
    <property type="match status" value="1"/>
</dbReference>
<dbReference type="InParanoid" id="A0A061E0U8"/>
<dbReference type="PROSITE" id="PS00674">
    <property type="entry name" value="AAA"/>
    <property type="match status" value="1"/>
</dbReference>
<evidence type="ECO:0000313" key="12">
    <source>
        <dbReference type="Proteomes" id="UP000026915"/>
    </source>
</evidence>
<accession>A0A061E0U8</accession>
<dbReference type="SUPFAM" id="SSF52540">
    <property type="entry name" value="P-loop containing nucleoside triphosphate hydrolases"/>
    <property type="match status" value="1"/>
</dbReference>
<dbReference type="CDD" id="cd19510">
    <property type="entry name" value="RecA-like_BCS1"/>
    <property type="match status" value="1"/>
</dbReference>
<dbReference type="InterPro" id="IPR025753">
    <property type="entry name" value="AAA_N_dom"/>
</dbReference>
<dbReference type="eggNOG" id="KOG0743">
    <property type="taxonomic scope" value="Eukaryota"/>
</dbReference>
<evidence type="ECO:0000256" key="7">
    <source>
        <dbReference type="ARBA" id="ARBA00049360"/>
    </source>
</evidence>
<gene>
    <name evidence="11" type="ORF">TCM_006845</name>
</gene>
<dbReference type="Gramene" id="EOX97966">
    <property type="protein sequence ID" value="EOX97966"/>
    <property type="gene ID" value="TCM_006845"/>
</dbReference>
<evidence type="ECO:0000259" key="10">
    <source>
        <dbReference type="SMART" id="SM00382"/>
    </source>
</evidence>
<comment type="similarity">
    <text evidence="2">Belongs to the AAA ATPase family. BCS1 subfamily.</text>
</comment>
<evidence type="ECO:0000256" key="9">
    <source>
        <dbReference type="SAM" id="MobiDB-lite"/>
    </source>
</evidence>
<feature type="domain" description="AAA+ ATPase" evidence="10">
    <location>
        <begin position="353"/>
        <end position="502"/>
    </location>
</feature>
<proteinExistence type="inferred from homology"/>
<dbReference type="EMBL" id="CM001880">
    <property type="protein sequence ID" value="EOX97966.1"/>
    <property type="molecule type" value="Genomic_DNA"/>
</dbReference>
<dbReference type="SMART" id="SM00382">
    <property type="entry name" value="AAA"/>
    <property type="match status" value="1"/>
</dbReference>
<dbReference type="Proteomes" id="UP000026915">
    <property type="component" value="Chromosome 2"/>
</dbReference>